<keyword evidence="2" id="KW-0812">Transmembrane</keyword>
<dbReference type="PANTHER" id="PTHR12546:SF33">
    <property type="entry name" value="SPERM VESICLE FUSION PROTEIN FER-1"/>
    <property type="match status" value="1"/>
</dbReference>
<dbReference type="GO" id="GO:0007009">
    <property type="term" value="P:plasma membrane organization"/>
    <property type="evidence" value="ECO:0007669"/>
    <property type="project" value="TreeGrafter"/>
</dbReference>
<evidence type="ECO:0000313" key="8">
    <source>
        <dbReference type="Proteomes" id="UP000053676"/>
    </source>
</evidence>
<accession>W2T245</accession>
<evidence type="ECO:0000259" key="6">
    <source>
        <dbReference type="Pfam" id="PF00168"/>
    </source>
</evidence>
<dbReference type="SUPFAM" id="SSF49562">
    <property type="entry name" value="C2 domain (Calcium/lipid-binding domain, CaLB)"/>
    <property type="match status" value="1"/>
</dbReference>
<evidence type="ECO:0000256" key="1">
    <source>
        <dbReference type="ARBA" id="ARBA00004167"/>
    </source>
</evidence>
<dbReference type="GO" id="GO:0061025">
    <property type="term" value="P:membrane fusion"/>
    <property type="evidence" value="ECO:0007669"/>
    <property type="project" value="TreeGrafter"/>
</dbReference>
<dbReference type="OrthoDB" id="270970at2759"/>
<dbReference type="Pfam" id="PF00168">
    <property type="entry name" value="C2"/>
    <property type="match status" value="1"/>
</dbReference>
<dbReference type="Proteomes" id="UP000053676">
    <property type="component" value="Unassembled WGS sequence"/>
</dbReference>
<sequence length="188" mass="21914">MQPGCRDASARLFSARHTGLLLSKLNQSKMHRTHQFKDIPKEQQHEMYFVPRLYEVHEVTTTWQLRCYFLWAKDLLPVAKNTARAFVRVTFLTRALQSLVVENSQNPVWNETLIFEKVAPAVICATTDSRAKPNWHALTFQNSKTRGAVLACFELFYADKFNKDELPLMPAKKREEETRIEEIKKMIS</sequence>
<organism evidence="7 8">
    <name type="scientific">Necator americanus</name>
    <name type="common">Human hookworm</name>
    <dbReference type="NCBI Taxonomy" id="51031"/>
    <lineage>
        <taxon>Eukaryota</taxon>
        <taxon>Metazoa</taxon>
        <taxon>Ecdysozoa</taxon>
        <taxon>Nematoda</taxon>
        <taxon>Chromadorea</taxon>
        <taxon>Rhabditida</taxon>
        <taxon>Rhabditina</taxon>
        <taxon>Rhabditomorpha</taxon>
        <taxon>Strongyloidea</taxon>
        <taxon>Ancylostomatidae</taxon>
        <taxon>Bunostominae</taxon>
        <taxon>Necator</taxon>
    </lineage>
</organism>
<dbReference type="EMBL" id="KI660259">
    <property type="protein sequence ID" value="ETN75973.1"/>
    <property type="molecule type" value="Genomic_DNA"/>
</dbReference>
<dbReference type="InterPro" id="IPR037721">
    <property type="entry name" value="Ferlin"/>
</dbReference>
<evidence type="ECO:0000313" key="7">
    <source>
        <dbReference type="EMBL" id="ETN75973.1"/>
    </source>
</evidence>
<dbReference type="STRING" id="51031.W2T245"/>
<keyword evidence="8" id="KW-1185">Reference proteome</keyword>
<evidence type="ECO:0000256" key="5">
    <source>
        <dbReference type="ARBA" id="ARBA00023136"/>
    </source>
</evidence>
<dbReference type="InterPro" id="IPR000008">
    <property type="entry name" value="C2_dom"/>
</dbReference>
<dbReference type="AlphaFoldDB" id="W2T245"/>
<dbReference type="KEGG" id="nai:NECAME_12001"/>
<gene>
    <name evidence="7" type="ORF">NECAME_12001</name>
</gene>
<protein>
    <submittedName>
        <fullName evidence="7">C2 domain protein</fullName>
    </submittedName>
</protein>
<evidence type="ECO:0000256" key="4">
    <source>
        <dbReference type="ARBA" id="ARBA00022989"/>
    </source>
</evidence>
<dbReference type="Gene3D" id="2.60.40.150">
    <property type="entry name" value="C2 domain"/>
    <property type="match status" value="1"/>
</dbReference>
<keyword evidence="3" id="KW-0677">Repeat</keyword>
<reference evidence="8" key="1">
    <citation type="journal article" date="2014" name="Nat. Genet.">
        <title>Genome of the human hookworm Necator americanus.</title>
        <authorList>
            <person name="Tang Y.T."/>
            <person name="Gao X."/>
            <person name="Rosa B.A."/>
            <person name="Abubucker S."/>
            <person name="Hallsworth-Pepin K."/>
            <person name="Martin J."/>
            <person name="Tyagi R."/>
            <person name="Heizer E."/>
            <person name="Zhang X."/>
            <person name="Bhonagiri-Palsikar V."/>
            <person name="Minx P."/>
            <person name="Warren W.C."/>
            <person name="Wang Q."/>
            <person name="Zhan B."/>
            <person name="Hotez P.J."/>
            <person name="Sternberg P.W."/>
            <person name="Dougall A."/>
            <person name="Gaze S.T."/>
            <person name="Mulvenna J."/>
            <person name="Sotillo J."/>
            <person name="Ranganathan S."/>
            <person name="Rabelo E.M."/>
            <person name="Wilson R.K."/>
            <person name="Felgner P.L."/>
            <person name="Bethony J."/>
            <person name="Hawdon J.M."/>
            <person name="Gasser R.B."/>
            <person name="Loukas A."/>
            <person name="Mitreva M."/>
        </authorList>
    </citation>
    <scope>NUCLEOTIDE SEQUENCE [LARGE SCALE GENOMIC DNA]</scope>
</reference>
<keyword evidence="5" id="KW-0472">Membrane</keyword>
<evidence type="ECO:0000256" key="3">
    <source>
        <dbReference type="ARBA" id="ARBA00022737"/>
    </source>
</evidence>
<dbReference type="PANTHER" id="PTHR12546">
    <property type="entry name" value="FER-1-LIKE"/>
    <property type="match status" value="1"/>
</dbReference>
<proteinExistence type="predicted"/>
<feature type="domain" description="C2" evidence="6">
    <location>
        <begin position="63"/>
        <end position="116"/>
    </location>
</feature>
<dbReference type="InterPro" id="IPR035892">
    <property type="entry name" value="C2_domain_sf"/>
</dbReference>
<evidence type="ECO:0000256" key="2">
    <source>
        <dbReference type="ARBA" id="ARBA00022692"/>
    </source>
</evidence>
<keyword evidence="4" id="KW-1133">Transmembrane helix</keyword>
<name>W2T245_NECAM</name>
<dbReference type="GO" id="GO:0016020">
    <property type="term" value="C:membrane"/>
    <property type="evidence" value="ECO:0007669"/>
    <property type="project" value="UniProtKB-SubCell"/>
</dbReference>
<comment type="subcellular location">
    <subcellularLocation>
        <location evidence="1">Membrane</location>
        <topology evidence="1">Single-pass membrane protein</topology>
    </subcellularLocation>
</comment>